<evidence type="ECO:0000313" key="6">
    <source>
        <dbReference type="Proteomes" id="UP000095023"/>
    </source>
</evidence>
<feature type="region of interest" description="Disordered" evidence="3">
    <location>
        <begin position="141"/>
        <end position="162"/>
    </location>
</feature>
<dbReference type="PANTHER" id="PTHR46551">
    <property type="entry name" value="SAP DOMAIN-CONTAINING RIBONUCLEOPROTEIN"/>
    <property type="match status" value="1"/>
</dbReference>
<feature type="region of interest" description="Disordered" evidence="3">
    <location>
        <begin position="18"/>
        <end position="91"/>
    </location>
</feature>
<dbReference type="PANTHER" id="PTHR46551:SF1">
    <property type="entry name" value="SAP DOMAIN-CONTAINING RIBONUCLEOPROTEIN"/>
    <property type="match status" value="1"/>
</dbReference>
<dbReference type="EMBL" id="KV453843">
    <property type="protein sequence ID" value="ODV89495.1"/>
    <property type="molecule type" value="Genomic_DNA"/>
</dbReference>
<dbReference type="GO" id="GO:0016973">
    <property type="term" value="P:poly(A)+ mRNA export from nucleus"/>
    <property type="evidence" value="ECO:0007669"/>
    <property type="project" value="TreeGrafter"/>
</dbReference>
<feature type="compositionally biased region" description="Basic and acidic residues" evidence="3">
    <location>
        <begin position="55"/>
        <end position="91"/>
    </location>
</feature>
<dbReference type="GO" id="GO:0005634">
    <property type="term" value="C:nucleus"/>
    <property type="evidence" value="ECO:0007669"/>
    <property type="project" value="TreeGrafter"/>
</dbReference>
<evidence type="ECO:0000256" key="3">
    <source>
        <dbReference type="SAM" id="MobiDB-lite"/>
    </source>
</evidence>
<dbReference type="SMART" id="SM00513">
    <property type="entry name" value="SAP"/>
    <property type="match status" value="1"/>
</dbReference>
<dbReference type="InterPro" id="IPR040746">
    <property type="entry name" value="THO1_MOS11_C"/>
</dbReference>
<protein>
    <recommendedName>
        <fullName evidence="4">SAP domain-containing protein</fullName>
    </recommendedName>
</protein>
<dbReference type="SUPFAM" id="SSF68906">
    <property type="entry name" value="SAP domain"/>
    <property type="match status" value="1"/>
</dbReference>
<evidence type="ECO:0000313" key="5">
    <source>
        <dbReference type="EMBL" id="ODV89495.1"/>
    </source>
</evidence>
<gene>
    <name evidence="5" type="ORF">CANCADRAFT_4111</name>
</gene>
<dbReference type="Pfam" id="PF18592">
    <property type="entry name" value="Tho1_MOS11_C"/>
    <property type="match status" value="1"/>
</dbReference>
<evidence type="ECO:0000256" key="1">
    <source>
        <dbReference type="ARBA" id="ARBA00022553"/>
    </source>
</evidence>
<dbReference type="Proteomes" id="UP000095023">
    <property type="component" value="Unassembled WGS sequence"/>
</dbReference>
<dbReference type="InterPro" id="IPR052240">
    <property type="entry name" value="SAP_domain_ribonucleoprotein"/>
</dbReference>
<feature type="domain" description="SAP" evidence="4">
    <location>
        <begin position="4"/>
        <end position="38"/>
    </location>
</feature>
<dbReference type="OrthoDB" id="445357at2759"/>
<keyword evidence="6" id="KW-1185">Reference proteome</keyword>
<dbReference type="Gene3D" id="1.10.720.30">
    <property type="entry name" value="SAP domain"/>
    <property type="match status" value="1"/>
</dbReference>
<keyword evidence="1" id="KW-0597">Phosphoprotein</keyword>
<dbReference type="PROSITE" id="PS50800">
    <property type="entry name" value="SAP"/>
    <property type="match status" value="1"/>
</dbReference>
<dbReference type="InterPro" id="IPR003034">
    <property type="entry name" value="SAP_dom"/>
</dbReference>
<sequence>MTEYSSLKVTELKDLLKERGLSVNGNKQELVSRLEEADDALKDGPAEASEPQADTDAKVEETATKEAKPEESGEASEAKEPVKELTKEEKEKMAIEELEKQIARSKRFGTDDWKEAEKQIARIKKFGLVEYKPTREEVKLSKRGAIRRGKSHRAHPYERTQA</sequence>
<comment type="similarity">
    <text evidence="2">Belongs to the SAP domain-containing ribonucleoprotein family.</text>
</comment>
<dbReference type="Pfam" id="PF02037">
    <property type="entry name" value="SAP"/>
    <property type="match status" value="1"/>
</dbReference>
<reference evidence="6" key="1">
    <citation type="submission" date="2016-02" db="EMBL/GenBank/DDBJ databases">
        <title>Comparative genomics of biotechnologically important yeasts.</title>
        <authorList>
            <consortium name="DOE Joint Genome Institute"/>
            <person name="Riley R."/>
            <person name="Haridas S."/>
            <person name="Wolfe K.H."/>
            <person name="Lopes M.R."/>
            <person name="Hittinger C.T."/>
            <person name="Goker M."/>
            <person name="Salamov A."/>
            <person name="Wisecaver J."/>
            <person name="Long T.M."/>
            <person name="Aerts A.L."/>
            <person name="Barry K."/>
            <person name="Choi C."/>
            <person name="Clum A."/>
            <person name="Coughlan A.Y."/>
            <person name="Deshpande S."/>
            <person name="Douglass A.P."/>
            <person name="Hanson S.J."/>
            <person name="Klenk H.-P."/>
            <person name="Labutti K."/>
            <person name="Lapidus A."/>
            <person name="Lindquist E."/>
            <person name="Lipzen A."/>
            <person name="Meier-Kolthoff J.P."/>
            <person name="Ohm R.A."/>
            <person name="Otillar R.P."/>
            <person name="Pangilinan J."/>
            <person name="Peng Y."/>
            <person name="Rokas A."/>
            <person name="Rosa C.A."/>
            <person name="Scheuner C."/>
            <person name="Sibirny A.A."/>
            <person name="Slot J.C."/>
            <person name="Stielow J.B."/>
            <person name="Sun H."/>
            <person name="Kurtzman C.P."/>
            <person name="Blackwell M."/>
            <person name="Jeffries T.W."/>
            <person name="Grigoriev I.V."/>
        </authorList>
    </citation>
    <scope>NUCLEOTIDE SEQUENCE [LARGE SCALE GENOMIC DNA]</scope>
    <source>
        <strain evidence="6">NRRL Y-17796</strain>
    </source>
</reference>
<dbReference type="AlphaFoldDB" id="A0A1E4TCL2"/>
<accession>A0A1E4TCL2</accession>
<feature type="compositionally biased region" description="Basic and acidic residues" evidence="3">
    <location>
        <begin position="30"/>
        <end position="45"/>
    </location>
</feature>
<feature type="compositionally biased region" description="Basic residues" evidence="3">
    <location>
        <begin position="141"/>
        <end position="154"/>
    </location>
</feature>
<proteinExistence type="inferred from homology"/>
<evidence type="ECO:0000256" key="2">
    <source>
        <dbReference type="ARBA" id="ARBA00046328"/>
    </source>
</evidence>
<dbReference type="InterPro" id="IPR036361">
    <property type="entry name" value="SAP_dom_sf"/>
</dbReference>
<organism evidence="5 6">
    <name type="scientific">Tortispora caseinolytica NRRL Y-17796</name>
    <dbReference type="NCBI Taxonomy" id="767744"/>
    <lineage>
        <taxon>Eukaryota</taxon>
        <taxon>Fungi</taxon>
        <taxon>Dikarya</taxon>
        <taxon>Ascomycota</taxon>
        <taxon>Saccharomycotina</taxon>
        <taxon>Trigonopsidomycetes</taxon>
        <taxon>Trigonopsidales</taxon>
        <taxon>Trigonopsidaceae</taxon>
        <taxon>Tortispora</taxon>
    </lineage>
</organism>
<name>A0A1E4TCL2_9ASCO</name>
<evidence type="ECO:0000259" key="4">
    <source>
        <dbReference type="PROSITE" id="PS50800"/>
    </source>
</evidence>